<dbReference type="InterPro" id="IPR001841">
    <property type="entry name" value="Znf_RING"/>
</dbReference>
<dbReference type="GO" id="GO:0008270">
    <property type="term" value="F:zinc ion binding"/>
    <property type="evidence" value="ECO:0007669"/>
    <property type="project" value="UniProtKB-KW"/>
</dbReference>
<dbReference type="GO" id="GO:0006511">
    <property type="term" value="P:ubiquitin-dependent protein catabolic process"/>
    <property type="evidence" value="ECO:0007669"/>
    <property type="project" value="TreeGrafter"/>
</dbReference>
<keyword evidence="4" id="KW-0833">Ubl conjugation pathway</keyword>
<accession>A0A9P3LJ96</accession>
<dbReference type="OrthoDB" id="2803284at2759"/>
<dbReference type="Proteomes" id="UP000703269">
    <property type="component" value="Unassembled WGS sequence"/>
</dbReference>
<dbReference type="PANTHER" id="PTHR15067:SF4">
    <property type="entry name" value="E3 UBIQUITIN-PROTEIN LIGASE RNF8"/>
    <property type="match status" value="1"/>
</dbReference>
<gene>
    <name evidence="9" type="ORF">PsYK624_121900</name>
</gene>
<feature type="region of interest" description="Disordered" evidence="7">
    <location>
        <begin position="387"/>
        <end position="410"/>
    </location>
</feature>
<proteinExistence type="predicted"/>
<evidence type="ECO:0000256" key="1">
    <source>
        <dbReference type="ARBA" id="ARBA00022679"/>
    </source>
</evidence>
<dbReference type="InterPro" id="IPR013083">
    <property type="entry name" value="Znf_RING/FYVE/PHD"/>
</dbReference>
<evidence type="ECO:0000256" key="7">
    <source>
        <dbReference type="SAM" id="MobiDB-lite"/>
    </source>
</evidence>
<dbReference type="GO" id="GO:0000151">
    <property type="term" value="C:ubiquitin ligase complex"/>
    <property type="evidence" value="ECO:0007669"/>
    <property type="project" value="TreeGrafter"/>
</dbReference>
<evidence type="ECO:0000256" key="2">
    <source>
        <dbReference type="ARBA" id="ARBA00022723"/>
    </source>
</evidence>
<dbReference type="SUPFAM" id="SSF57850">
    <property type="entry name" value="RING/U-box"/>
    <property type="match status" value="1"/>
</dbReference>
<dbReference type="Gene3D" id="3.30.40.10">
    <property type="entry name" value="Zinc/RING finger domain, C3HC4 (zinc finger)"/>
    <property type="match status" value="1"/>
</dbReference>
<evidence type="ECO:0000313" key="10">
    <source>
        <dbReference type="Proteomes" id="UP000703269"/>
    </source>
</evidence>
<keyword evidence="1" id="KW-0808">Transferase</keyword>
<dbReference type="EMBL" id="BPQB01000054">
    <property type="protein sequence ID" value="GJE95997.1"/>
    <property type="molecule type" value="Genomic_DNA"/>
</dbReference>
<dbReference type="SMART" id="SM00184">
    <property type="entry name" value="RING"/>
    <property type="match status" value="1"/>
</dbReference>
<dbReference type="Pfam" id="PF13639">
    <property type="entry name" value="zf-RING_2"/>
    <property type="match status" value="1"/>
</dbReference>
<keyword evidence="10" id="KW-1185">Reference proteome</keyword>
<name>A0A9P3LJ96_9APHY</name>
<sequence length="410" mass="44891">MECPICWDSLVSPTSPTVSIPCGHLFHETCLTPILRSRLSGRGGDPDCPTCRAPIKLIPQRDLERVPSGLREYCLPAIRRVYLTPPDTSGVDTQREIDMIYARLSETQEKLQNSMQKEKSAEHRLRAIMDLWKQEQAKNDDLQLKMRVMIVEDRHHAAKAAPAPAPAPAPVPLPLATTSAPALTIAPGYVPPSYGQRPPLPTPPMQPMVPTDPWHTLEQEILSTAVSSDNFWRMFPPRPVPPQLPPPLLTSHPAEYRPYPFGLSYPQALAPVPQQPPALQPGNMPLPSMPPTPMQSVIARAGPVDGSGPGYTLGAQPHAQMHYAPAAGAPAGYPGARTPQPATPNLALEQMRAPAASTDPRPRHLSGAFRERECARIRLQMEHARLQHARVRQTSQQSMPGPSQRWGGTA</sequence>
<keyword evidence="2" id="KW-0479">Metal-binding</keyword>
<dbReference type="GO" id="GO:0005829">
    <property type="term" value="C:cytosol"/>
    <property type="evidence" value="ECO:0007669"/>
    <property type="project" value="TreeGrafter"/>
</dbReference>
<evidence type="ECO:0000256" key="3">
    <source>
        <dbReference type="ARBA" id="ARBA00022771"/>
    </source>
</evidence>
<evidence type="ECO:0000259" key="8">
    <source>
        <dbReference type="PROSITE" id="PS50089"/>
    </source>
</evidence>
<keyword evidence="5" id="KW-0862">Zinc</keyword>
<dbReference type="GO" id="GO:0016567">
    <property type="term" value="P:protein ubiquitination"/>
    <property type="evidence" value="ECO:0007669"/>
    <property type="project" value="TreeGrafter"/>
</dbReference>
<evidence type="ECO:0000256" key="5">
    <source>
        <dbReference type="ARBA" id="ARBA00022833"/>
    </source>
</evidence>
<reference evidence="9 10" key="1">
    <citation type="submission" date="2021-08" db="EMBL/GenBank/DDBJ databases">
        <title>Draft Genome Sequence of Phanerochaete sordida strain YK-624.</title>
        <authorList>
            <person name="Mori T."/>
            <person name="Dohra H."/>
            <person name="Suzuki T."/>
            <person name="Kawagishi H."/>
            <person name="Hirai H."/>
        </authorList>
    </citation>
    <scope>NUCLEOTIDE SEQUENCE [LARGE SCALE GENOMIC DNA]</scope>
    <source>
        <strain evidence="9 10">YK-624</strain>
    </source>
</reference>
<dbReference type="AlphaFoldDB" id="A0A9P3LJ96"/>
<evidence type="ECO:0000256" key="6">
    <source>
        <dbReference type="PROSITE-ProRule" id="PRU00175"/>
    </source>
</evidence>
<dbReference type="PANTHER" id="PTHR15067">
    <property type="entry name" value="E3 UBIQUITIN-PROTEIN LIGASE RNF8"/>
    <property type="match status" value="1"/>
</dbReference>
<evidence type="ECO:0000256" key="4">
    <source>
        <dbReference type="ARBA" id="ARBA00022786"/>
    </source>
</evidence>
<evidence type="ECO:0000313" key="9">
    <source>
        <dbReference type="EMBL" id="GJE95997.1"/>
    </source>
</evidence>
<feature type="domain" description="RING-type" evidence="8">
    <location>
        <begin position="3"/>
        <end position="52"/>
    </location>
</feature>
<dbReference type="PROSITE" id="PS50089">
    <property type="entry name" value="ZF_RING_2"/>
    <property type="match status" value="1"/>
</dbReference>
<comment type="caution">
    <text evidence="9">The sequence shown here is derived from an EMBL/GenBank/DDBJ whole genome shotgun (WGS) entry which is preliminary data.</text>
</comment>
<organism evidence="9 10">
    <name type="scientific">Phanerochaete sordida</name>
    <dbReference type="NCBI Taxonomy" id="48140"/>
    <lineage>
        <taxon>Eukaryota</taxon>
        <taxon>Fungi</taxon>
        <taxon>Dikarya</taxon>
        <taxon>Basidiomycota</taxon>
        <taxon>Agaricomycotina</taxon>
        <taxon>Agaricomycetes</taxon>
        <taxon>Polyporales</taxon>
        <taxon>Phanerochaetaceae</taxon>
        <taxon>Phanerochaete</taxon>
    </lineage>
</organism>
<feature type="compositionally biased region" description="Polar residues" evidence="7">
    <location>
        <begin position="392"/>
        <end position="401"/>
    </location>
</feature>
<protein>
    <recommendedName>
        <fullName evidence="8">RING-type domain-containing protein</fullName>
    </recommendedName>
</protein>
<keyword evidence="3 6" id="KW-0863">Zinc-finger</keyword>
<dbReference type="GO" id="GO:0061630">
    <property type="term" value="F:ubiquitin protein ligase activity"/>
    <property type="evidence" value="ECO:0007669"/>
    <property type="project" value="TreeGrafter"/>
</dbReference>